<evidence type="ECO:0000256" key="1">
    <source>
        <dbReference type="PROSITE-ProRule" id="PRU00047"/>
    </source>
</evidence>
<feature type="region of interest" description="Disordered" evidence="3">
    <location>
        <begin position="267"/>
        <end position="288"/>
    </location>
</feature>
<dbReference type="EMBL" id="CADCXV010001223">
    <property type="protein sequence ID" value="CAB0042820.1"/>
    <property type="molecule type" value="Genomic_DNA"/>
</dbReference>
<feature type="domain" description="CCHC-type" evidence="4">
    <location>
        <begin position="232"/>
        <end position="247"/>
    </location>
</feature>
<feature type="coiled-coil region" evidence="2">
    <location>
        <begin position="4"/>
        <end position="57"/>
    </location>
</feature>
<evidence type="ECO:0000313" key="6">
    <source>
        <dbReference type="Proteomes" id="UP000479190"/>
    </source>
</evidence>
<evidence type="ECO:0000256" key="2">
    <source>
        <dbReference type="SAM" id="Coils"/>
    </source>
</evidence>
<accession>A0A6H5IZR5</accession>
<feature type="compositionally biased region" description="Basic and acidic residues" evidence="3">
    <location>
        <begin position="277"/>
        <end position="287"/>
    </location>
</feature>
<evidence type="ECO:0000313" key="5">
    <source>
        <dbReference type="EMBL" id="CAB0042820.1"/>
    </source>
</evidence>
<keyword evidence="1" id="KW-0862">Zinc</keyword>
<evidence type="ECO:0000256" key="3">
    <source>
        <dbReference type="SAM" id="MobiDB-lite"/>
    </source>
</evidence>
<name>A0A6H5IZR5_9HYME</name>
<dbReference type="SMART" id="SM00343">
    <property type="entry name" value="ZnF_C2HC"/>
    <property type="match status" value="2"/>
</dbReference>
<organism evidence="5 6">
    <name type="scientific">Trichogramma brassicae</name>
    <dbReference type="NCBI Taxonomy" id="86971"/>
    <lineage>
        <taxon>Eukaryota</taxon>
        <taxon>Metazoa</taxon>
        <taxon>Ecdysozoa</taxon>
        <taxon>Arthropoda</taxon>
        <taxon>Hexapoda</taxon>
        <taxon>Insecta</taxon>
        <taxon>Pterygota</taxon>
        <taxon>Neoptera</taxon>
        <taxon>Endopterygota</taxon>
        <taxon>Hymenoptera</taxon>
        <taxon>Apocrita</taxon>
        <taxon>Proctotrupomorpha</taxon>
        <taxon>Chalcidoidea</taxon>
        <taxon>Trichogrammatidae</taxon>
        <taxon>Trichogramma</taxon>
    </lineage>
</organism>
<protein>
    <recommendedName>
        <fullName evidence="4">CCHC-type domain-containing protein</fullName>
    </recommendedName>
</protein>
<dbReference type="GO" id="GO:0003676">
    <property type="term" value="F:nucleic acid binding"/>
    <property type="evidence" value="ECO:0007669"/>
    <property type="project" value="InterPro"/>
</dbReference>
<dbReference type="InterPro" id="IPR050951">
    <property type="entry name" value="Retrovirus_Pol_polyprotein"/>
</dbReference>
<dbReference type="Gene3D" id="4.10.60.10">
    <property type="entry name" value="Zinc finger, CCHC-type"/>
    <property type="match status" value="1"/>
</dbReference>
<gene>
    <name evidence="5" type="ORF">TBRA_LOCUS14414</name>
</gene>
<dbReference type="InterPro" id="IPR001878">
    <property type="entry name" value="Znf_CCHC"/>
</dbReference>
<dbReference type="PROSITE" id="PS50158">
    <property type="entry name" value="ZF_CCHC"/>
    <property type="match status" value="1"/>
</dbReference>
<proteinExistence type="predicted"/>
<keyword evidence="1" id="KW-0479">Metal-binding</keyword>
<dbReference type="GO" id="GO:0008270">
    <property type="term" value="F:zinc ion binding"/>
    <property type="evidence" value="ECO:0007669"/>
    <property type="project" value="UniProtKB-KW"/>
</dbReference>
<keyword evidence="1" id="KW-0863">Zinc-finger</keyword>
<dbReference type="PANTHER" id="PTHR37984:SF5">
    <property type="entry name" value="PROTEIN NYNRIN-LIKE"/>
    <property type="match status" value="1"/>
</dbReference>
<evidence type="ECO:0000259" key="4">
    <source>
        <dbReference type="PROSITE" id="PS50158"/>
    </source>
</evidence>
<reference evidence="5 6" key="1">
    <citation type="submission" date="2020-02" db="EMBL/GenBank/DDBJ databases">
        <authorList>
            <person name="Ferguson B K."/>
        </authorList>
    </citation>
    <scope>NUCLEOTIDE SEQUENCE [LARGE SCALE GENOMIC DNA]</scope>
</reference>
<dbReference type="AlphaFoldDB" id="A0A6H5IZR5"/>
<dbReference type="PANTHER" id="PTHR37984">
    <property type="entry name" value="PROTEIN CBG26694"/>
    <property type="match status" value="1"/>
</dbReference>
<sequence>MNAKEQIQAKLAELENMQKALNQQKLQMQADYKRMSEEKEKNNAELLQRSLQVAQATRLVVIGTIGSMQQFTLNDDWTVWHERLEQHFIANDVLDGKKVAVFITLLSAEAYTLLRDLCSPDVPSQKTIAQLATIMKDHLQPKPSCLTERYKFKERRQQAGENVKQYIASLKKLSMHCEFGNNLENQLRVEAASRDVAEMQDSRNSTDAANISYIARRKGKQTPNSRSKAAIKCFCCGKPNHKSSECRFREYECDVCHKKGHLKSVCKSKNNASSSKSKHDNASKMSEKNSSANACNYIDNTNEWNEPFERMFYLSDTLNKIEPYTLKMNVETNVIEFEIDSGSPITTISIGKLKEYENLRDPRGSIKNQ</sequence>
<dbReference type="InterPro" id="IPR036875">
    <property type="entry name" value="Znf_CCHC_sf"/>
</dbReference>
<keyword evidence="6" id="KW-1185">Reference proteome</keyword>
<dbReference type="OrthoDB" id="7700397at2759"/>
<keyword evidence="2" id="KW-0175">Coiled coil</keyword>
<dbReference type="Proteomes" id="UP000479190">
    <property type="component" value="Unassembled WGS sequence"/>
</dbReference>
<dbReference type="SUPFAM" id="SSF57756">
    <property type="entry name" value="Retrovirus zinc finger-like domains"/>
    <property type="match status" value="1"/>
</dbReference>